<dbReference type="PaxDb" id="3708-A0A078HDM5"/>
<dbReference type="Gramene" id="CDY34928">
    <property type="protein sequence ID" value="CDY34928"/>
    <property type="gene ID" value="GSBRNA2T00057505001"/>
</dbReference>
<dbReference type="SUPFAM" id="SSF47203">
    <property type="entry name" value="Acyl-CoA dehydrogenase C-terminal domain-like"/>
    <property type="match status" value="1"/>
</dbReference>
<protein>
    <submittedName>
        <fullName evidence="4">BnaA01g32590D protein</fullName>
    </submittedName>
</protein>
<proteinExistence type="predicted"/>
<evidence type="ECO:0000256" key="1">
    <source>
        <dbReference type="ARBA" id="ARBA00022630"/>
    </source>
</evidence>
<feature type="domain" description="Acyl-CoA dehydrogenase/oxidase C-terminal" evidence="3">
    <location>
        <begin position="56"/>
        <end position="119"/>
    </location>
</feature>
<dbReference type="Pfam" id="PF00441">
    <property type="entry name" value="Acyl-CoA_dh_1"/>
    <property type="match status" value="1"/>
</dbReference>
<dbReference type="PANTHER" id="PTHR48083:SF13">
    <property type="entry name" value="ACYL-COA DEHYDROGENASE FAMILY MEMBER 11"/>
    <property type="match status" value="1"/>
</dbReference>
<dbReference type="STRING" id="3708.A0A078HDM5"/>
<dbReference type="EMBL" id="LK032343">
    <property type="protein sequence ID" value="CDY34928.1"/>
    <property type="molecule type" value="Genomic_DNA"/>
</dbReference>
<dbReference type="GO" id="GO:0016627">
    <property type="term" value="F:oxidoreductase activity, acting on the CH-CH group of donors"/>
    <property type="evidence" value="ECO:0007669"/>
    <property type="project" value="InterPro"/>
</dbReference>
<name>A0A078HDM5_BRANA</name>
<keyword evidence="5" id="KW-1185">Reference proteome</keyword>
<dbReference type="PANTHER" id="PTHR48083">
    <property type="entry name" value="MEDIUM-CHAIN SPECIFIC ACYL-COA DEHYDROGENASE, MITOCHONDRIAL-RELATED"/>
    <property type="match status" value="1"/>
</dbReference>
<dbReference type="AlphaFoldDB" id="A0A078HDM5"/>
<dbReference type="InterPro" id="IPR009075">
    <property type="entry name" value="AcylCo_DH/oxidase_C"/>
</dbReference>
<organism evidence="4 5">
    <name type="scientific">Brassica napus</name>
    <name type="common">Rape</name>
    <dbReference type="NCBI Taxonomy" id="3708"/>
    <lineage>
        <taxon>Eukaryota</taxon>
        <taxon>Viridiplantae</taxon>
        <taxon>Streptophyta</taxon>
        <taxon>Embryophyta</taxon>
        <taxon>Tracheophyta</taxon>
        <taxon>Spermatophyta</taxon>
        <taxon>Magnoliopsida</taxon>
        <taxon>eudicotyledons</taxon>
        <taxon>Gunneridae</taxon>
        <taxon>Pentapetalae</taxon>
        <taxon>rosids</taxon>
        <taxon>malvids</taxon>
        <taxon>Brassicales</taxon>
        <taxon>Brassicaceae</taxon>
        <taxon>Brassiceae</taxon>
        <taxon>Brassica</taxon>
    </lineage>
</organism>
<sequence>MGLFGYFGYQVFWAKGLLLNLFSVRIVKLGFEKYSEERFSFDYYLPLFNWKRKKARGILPVAKVAAPNMALKVLDTAVQVHGAACLSSDTFLAHLWATTARTLRIADGADEVHLGTIGKLEVQRASKL</sequence>
<evidence type="ECO:0000313" key="4">
    <source>
        <dbReference type="EMBL" id="CDY34928.1"/>
    </source>
</evidence>
<dbReference type="InterPro" id="IPR036250">
    <property type="entry name" value="AcylCo_DH-like_C"/>
</dbReference>
<keyword evidence="1" id="KW-0285">Flavoprotein</keyword>
<evidence type="ECO:0000256" key="2">
    <source>
        <dbReference type="ARBA" id="ARBA00023002"/>
    </source>
</evidence>
<accession>A0A078HDM5</accession>
<gene>
    <name evidence="4" type="primary">BnaA01g32590D</name>
    <name evidence="4" type="ORF">GSBRNA2T00057505001</name>
</gene>
<evidence type="ECO:0000313" key="5">
    <source>
        <dbReference type="Proteomes" id="UP000028999"/>
    </source>
</evidence>
<dbReference type="Proteomes" id="UP000028999">
    <property type="component" value="Unassembled WGS sequence"/>
</dbReference>
<dbReference type="InterPro" id="IPR050741">
    <property type="entry name" value="Acyl-CoA_dehydrogenase"/>
</dbReference>
<evidence type="ECO:0000259" key="3">
    <source>
        <dbReference type="Pfam" id="PF00441"/>
    </source>
</evidence>
<dbReference type="Gene3D" id="1.20.140.10">
    <property type="entry name" value="Butyryl-CoA Dehydrogenase, subunit A, domain 3"/>
    <property type="match status" value="1"/>
</dbReference>
<keyword evidence="2" id="KW-0560">Oxidoreductase</keyword>
<reference evidence="4 5" key="1">
    <citation type="journal article" date="2014" name="Science">
        <title>Plant genetics. Early allopolyploid evolution in the post-Neolithic Brassica napus oilseed genome.</title>
        <authorList>
            <person name="Chalhoub B."/>
            <person name="Denoeud F."/>
            <person name="Liu S."/>
            <person name="Parkin I.A."/>
            <person name="Tang H."/>
            <person name="Wang X."/>
            <person name="Chiquet J."/>
            <person name="Belcram H."/>
            <person name="Tong C."/>
            <person name="Samans B."/>
            <person name="Correa M."/>
            <person name="Da Silva C."/>
            <person name="Just J."/>
            <person name="Falentin C."/>
            <person name="Koh C.S."/>
            <person name="Le Clainche I."/>
            <person name="Bernard M."/>
            <person name="Bento P."/>
            <person name="Noel B."/>
            <person name="Labadie K."/>
            <person name="Alberti A."/>
            <person name="Charles M."/>
            <person name="Arnaud D."/>
            <person name="Guo H."/>
            <person name="Daviaud C."/>
            <person name="Alamery S."/>
            <person name="Jabbari K."/>
            <person name="Zhao M."/>
            <person name="Edger P.P."/>
            <person name="Chelaifa H."/>
            <person name="Tack D."/>
            <person name="Lassalle G."/>
            <person name="Mestiri I."/>
            <person name="Schnel N."/>
            <person name="Le Paslier M.C."/>
            <person name="Fan G."/>
            <person name="Renault V."/>
            <person name="Bayer P.E."/>
            <person name="Golicz A.A."/>
            <person name="Manoli S."/>
            <person name="Lee T.H."/>
            <person name="Thi V.H."/>
            <person name="Chalabi S."/>
            <person name="Hu Q."/>
            <person name="Fan C."/>
            <person name="Tollenaere R."/>
            <person name="Lu Y."/>
            <person name="Battail C."/>
            <person name="Shen J."/>
            <person name="Sidebottom C.H."/>
            <person name="Wang X."/>
            <person name="Canaguier A."/>
            <person name="Chauveau A."/>
            <person name="Berard A."/>
            <person name="Deniot G."/>
            <person name="Guan M."/>
            <person name="Liu Z."/>
            <person name="Sun F."/>
            <person name="Lim Y.P."/>
            <person name="Lyons E."/>
            <person name="Town C.D."/>
            <person name="Bancroft I."/>
            <person name="Wang X."/>
            <person name="Meng J."/>
            <person name="Ma J."/>
            <person name="Pires J.C."/>
            <person name="King G.J."/>
            <person name="Brunel D."/>
            <person name="Delourme R."/>
            <person name="Renard M."/>
            <person name="Aury J.M."/>
            <person name="Adams K.L."/>
            <person name="Batley J."/>
            <person name="Snowdon R.J."/>
            <person name="Tost J."/>
            <person name="Edwards D."/>
            <person name="Zhou Y."/>
            <person name="Hua W."/>
            <person name="Sharpe A.G."/>
            <person name="Paterson A.H."/>
            <person name="Guan C."/>
            <person name="Wincker P."/>
        </authorList>
    </citation>
    <scope>NUCLEOTIDE SEQUENCE [LARGE SCALE GENOMIC DNA]</scope>
    <source>
        <strain evidence="5">cv. Darmor-bzh</strain>
    </source>
</reference>